<sequence length="319" mass="33730">MKKRTLLTLPIILAAAGLGMLPSGPASAAQKHIGMMIWNTSVPFYGNLIKAAKAVAAKNNVRLDIQNGNGDLSTEISIVQQFIAEGKDMILIAPSDPRGIVPVIREANAASIPVIAFSTQADTTTGAKVVTYVGSDDYEFGKRQAQLVLSLAGEKARLAYVLGKLGTSSQIEREAGFMDVLKAHPGITIVARQAADWDNAKALAVIQDYLSKYPAGSLDLIVDQGPEGVTGANFAKSNNRTDIKFVLGDYPADVRDAILKGTVVGTVMQDPGMQGKITLEDAVNWLDGKHAAVKAPNDYLDLPIITIKNAPAVPPAWGG</sequence>
<name>A0A963Z658_9PROT</name>
<reference evidence="6 7" key="1">
    <citation type="journal article" date="2021" name="Microorganisms">
        <title>Acidisoma silvae sp. nov. and Acidisomacellulosilytica sp. nov., Two Acidophilic Bacteria Isolated from Decaying Wood, Hydrolyzing Cellulose and Producing Poly-3-hydroxybutyrate.</title>
        <authorList>
            <person name="Mieszkin S."/>
            <person name="Pouder E."/>
            <person name="Uroz S."/>
            <person name="Simon-Colin C."/>
            <person name="Alain K."/>
        </authorList>
    </citation>
    <scope>NUCLEOTIDE SEQUENCE [LARGE SCALE GENOMIC DNA]</scope>
    <source>
        <strain evidence="6 7">HW T5.17</strain>
    </source>
</reference>
<accession>A0A963Z658</accession>
<comment type="similarity">
    <text evidence="2">Belongs to the bacterial solute-binding protein 2 family.</text>
</comment>
<protein>
    <submittedName>
        <fullName evidence="6">Sugar ABC transporter substrate-binding protein</fullName>
    </submittedName>
</protein>
<dbReference type="Proteomes" id="UP000721844">
    <property type="component" value="Unassembled WGS sequence"/>
</dbReference>
<dbReference type="PANTHER" id="PTHR46847">
    <property type="entry name" value="D-ALLOSE-BINDING PERIPLASMIC PROTEIN-RELATED"/>
    <property type="match status" value="1"/>
</dbReference>
<comment type="subcellular location">
    <subcellularLocation>
        <location evidence="1">Cell envelope</location>
    </subcellularLocation>
</comment>
<evidence type="ECO:0000256" key="2">
    <source>
        <dbReference type="ARBA" id="ARBA00007639"/>
    </source>
</evidence>
<gene>
    <name evidence="6" type="ORF">ACELLULO517_21245</name>
</gene>
<dbReference type="CDD" id="cd01536">
    <property type="entry name" value="PBP1_ABC_sugar_binding-like"/>
    <property type="match status" value="1"/>
</dbReference>
<dbReference type="GO" id="GO:0030313">
    <property type="term" value="C:cell envelope"/>
    <property type="evidence" value="ECO:0007669"/>
    <property type="project" value="UniProtKB-SubCell"/>
</dbReference>
<dbReference type="PANTHER" id="PTHR46847:SF1">
    <property type="entry name" value="D-ALLOSE-BINDING PERIPLASMIC PROTEIN-RELATED"/>
    <property type="match status" value="1"/>
</dbReference>
<dbReference type="AlphaFoldDB" id="A0A963Z658"/>
<evidence type="ECO:0000256" key="3">
    <source>
        <dbReference type="ARBA" id="ARBA00022729"/>
    </source>
</evidence>
<dbReference type="RefSeq" id="WP_227309441.1">
    <property type="nucleotide sequence ID" value="NZ_JAESVA010000009.1"/>
</dbReference>
<keyword evidence="3 4" id="KW-0732">Signal</keyword>
<evidence type="ECO:0000259" key="5">
    <source>
        <dbReference type="Pfam" id="PF13407"/>
    </source>
</evidence>
<evidence type="ECO:0000256" key="1">
    <source>
        <dbReference type="ARBA" id="ARBA00004196"/>
    </source>
</evidence>
<dbReference type="InterPro" id="IPR028082">
    <property type="entry name" value="Peripla_BP_I"/>
</dbReference>
<dbReference type="SUPFAM" id="SSF53822">
    <property type="entry name" value="Periplasmic binding protein-like I"/>
    <property type="match status" value="1"/>
</dbReference>
<evidence type="ECO:0000313" key="6">
    <source>
        <dbReference type="EMBL" id="MCB8882785.1"/>
    </source>
</evidence>
<dbReference type="Pfam" id="PF13407">
    <property type="entry name" value="Peripla_BP_4"/>
    <property type="match status" value="1"/>
</dbReference>
<dbReference type="Gene3D" id="3.40.50.2300">
    <property type="match status" value="2"/>
</dbReference>
<evidence type="ECO:0000313" key="7">
    <source>
        <dbReference type="Proteomes" id="UP000721844"/>
    </source>
</evidence>
<comment type="caution">
    <text evidence="6">The sequence shown here is derived from an EMBL/GenBank/DDBJ whole genome shotgun (WGS) entry which is preliminary data.</text>
</comment>
<dbReference type="GO" id="GO:0030246">
    <property type="term" value="F:carbohydrate binding"/>
    <property type="evidence" value="ECO:0007669"/>
    <property type="project" value="UniProtKB-ARBA"/>
</dbReference>
<evidence type="ECO:0000256" key="4">
    <source>
        <dbReference type="SAM" id="SignalP"/>
    </source>
</evidence>
<organism evidence="6 7">
    <name type="scientific">Acidisoma cellulosilyticum</name>
    <dbReference type="NCBI Taxonomy" id="2802395"/>
    <lineage>
        <taxon>Bacteria</taxon>
        <taxon>Pseudomonadati</taxon>
        <taxon>Pseudomonadota</taxon>
        <taxon>Alphaproteobacteria</taxon>
        <taxon>Acetobacterales</taxon>
        <taxon>Acidocellaceae</taxon>
        <taxon>Acidisoma</taxon>
    </lineage>
</organism>
<feature type="chain" id="PRO_5037860736" evidence="4">
    <location>
        <begin position="29"/>
        <end position="319"/>
    </location>
</feature>
<feature type="signal peptide" evidence="4">
    <location>
        <begin position="1"/>
        <end position="28"/>
    </location>
</feature>
<dbReference type="EMBL" id="JAESVA010000009">
    <property type="protein sequence ID" value="MCB8882785.1"/>
    <property type="molecule type" value="Genomic_DNA"/>
</dbReference>
<feature type="domain" description="Periplasmic binding protein" evidence="5">
    <location>
        <begin position="33"/>
        <end position="289"/>
    </location>
</feature>
<keyword evidence="7" id="KW-1185">Reference proteome</keyword>
<dbReference type="InterPro" id="IPR025997">
    <property type="entry name" value="SBP_2_dom"/>
</dbReference>
<proteinExistence type="inferred from homology"/>